<name>A0A7M5WXQ1_9CNID</name>
<dbReference type="InterPro" id="IPR024185">
    <property type="entry name" value="FTHF_cligase-like_sf"/>
</dbReference>
<dbReference type="SUPFAM" id="SSF100950">
    <property type="entry name" value="NagB/RpiA/CoA transferase-like"/>
    <property type="match status" value="1"/>
</dbReference>
<dbReference type="PANTHER" id="PTHR13017">
    <property type="entry name" value="5-FORMYLTETRAHYDROFOLATE CYCLO-LIGASE-RELATED"/>
    <property type="match status" value="1"/>
</dbReference>
<keyword evidence="2" id="KW-1185">Reference proteome</keyword>
<dbReference type="PANTHER" id="PTHR13017:SF0">
    <property type="entry name" value="METHENYLTETRAHYDROFOLATE SYNTHASE DOMAIN-CONTAINING PROTEIN"/>
    <property type="match status" value="1"/>
</dbReference>
<evidence type="ECO:0000313" key="2">
    <source>
        <dbReference type="Proteomes" id="UP000594262"/>
    </source>
</evidence>
<accession>A0A7M5WXQ1</accession>
<organism evidence="1 2">
    <name type="scientific">Clytia hemisphaerica</name>
    <dbReference type="NCBI Taxonomy" id="252671"/>
    <lineage>
        <taxon>Eukaryota</taxon>
        <taxon>Metazoa</taxon>
        <taxon>Cnidaria</taxon>
        <taxon>Hydrozoa</taxon>
        <taxon>Hydroidolina</taxon>
        <taxon>Leptothecata</taxon>
        <taxon>Obeliida</taxon>
        <taxon>Clytiidae</taxon>
        <taxon>Clytia</taxon>
    </lineage>
</organism>
<dbReference type="Gene3D" id="3.40.50.10420">
    <property type="entry name" value="NagB/RpiA/CoA transferase-like"/>
    <property type="match status" value="1"/>
</dbReference>
<proteinExistence type="predicted"/>
<dbReference type="OrthoDB" id="433414at2759"/>
<reference evidence="1" key="1">
    <citation type="submission" date="2021-01" db="UniProtKB">
        <authorList>
            <consortium name="EnsemblMetazoa"/>
        </authorList>
    </citation>
    <scope>IDENTIFICATION</scope>
</reference>
<evidence type="ECO:0000313" key="1">
    <source>
        <dbReference type="EnsemblMetazoa" id="CLYHEMP014423.1"/>
    </source>
</evidence>
<dbReference type="AlphaFoldDB" id="A0A7M5WXQ1"/>
<dbReference type="Pfam" id="PF01812">
    <property type="entry name" value="5-FTHF_cyc-lig"/>
    <property type="match status" value="1"/>
</dbReference>
<dbReference type="Proteomes" id="UP000594262">
    <property type="component" value="Unplaced"/>
</dbReference>
<sequence>LETNMNNKKTGSETEEKTEELCTTFQSLSVIDNLTSTADQGKAITSDHCSKEVDIGALKESKRQHIWKLMEEKDLIKPYPPSCFNKIPNFKGSGKAAEKLSKLREFQSARIIKINPSLAQMHLRFLTLRNGKTLFVPSPALGDAFMYVVDPKNLKQFWQFKRASSKAGAKEFGTELSISRDSESKIDLYVVASTVVSANGVRLGKGLGYAELEWAIFYMHGMVTKDTIVATTVHDSQVLSPTDLPISLMKCHDLPVDIIVTPTRVINVRKKLIKPSGGVHWDLVTENQLENIPILKRLKL</sequence>
<dbReference type="EnsemblMetazoa" id="CLYHEMT014423.1">
    <property type="protein sequence ID" value="CLYHEMP014423.1"/>
    <property type="gene ID" value="CLYHEMG014423"/>
</dbReference>
<dbReference type="GO" id="GO:0005737">
    <property type="term" value="C:cytoplasm"/>
    <property type="evidence" value="ECO:0007669"/>
    <property type="project" value="TreeGrafter"/>
</dbReference>
<dbReference type="InterPro" id="IPR037171">
    <property type="entry name" value="NagB/RpiA_transferase-like"/>
</dbReference>
<dbReference type="InterPro" id="IPR002698">
    <property type="entry name" value="FTHF_cligase"/>
</dbReference>
<protein>
    <recommendedName>
        <fullName evidence="3">5-formyltetrahydrofolate cyclo-ligase</fullName>
    </recommendedName>
</protein>
<evidence type="ECO:0008006" key="3">
    <source>
        <dbReference type="Google" id="ProtNLM"/>
    </source>
</evidence>